<dbReference type="Gene3D" id="3.40.50.300">
    <property type="entry name" value="P-loop containing nucleotide triphosphate hydrolases"/>
    <property type="match status" value="1"/>
</dbReference>
<dbReference type="EMBL" id="CANTUO010000003">
    <property type="protein sequence ID" value="CAI5758640.1"/>
    <property type="molecule type" value="Genomic_DNA"/>
</dbReference>
<organism evidence="4 5">
    <name type="scientific">Candida verbasci</name>
    <dbReference type="NCBI Taxonomy" id="1227364"/>
    <lineage>
        <taxon>Eukaryota</taxon>
        <taxon>Fungi</taxon>
        <taxon>Dikarya</taxon>
        <taxon>Ascomycota</taxon>
        <taxon>Saccharomycotina</taxon>
        <taxon>Pichiomycetes</taxon>
        <taxon>Debaryomycetaceae</taxon>
        <taxon>Candida/Lodderomyces clade</taxon>
        <taxon>Candida</taxon>
    </lineage>
</organism>
<dbReference type="Proteomes" id="UP001152885">
    <property type="component" value="Unassembled WGS sequence"/>
</dbReference>
<dbReference type="InterPro" id="IPR001806">
    <property type="entry name" value="Small_GTPase"/>
</dbReference>
<dbReference type="PROSITE" id="PS51421">
    <property type="entry name" value="RAS"/>
    <property type="match status" value="1"/>
</dbReference>
<dbReference type="GO" id="GO:0003924">
    <property type="term" value="F:GTPase activity"/>
    <property type="evidence" value="ECO:0007669"/>
    <property type="project" value="InterPro"/>
</dbReference>
<evidence type="ECO:0000256" key="2">
    <source>
        <dbReference type="ARBA" id="ARBA00023134"/>
    </source>
</evidence>
<keyword evidence="1" id="KW-0547">Nucleotide-binding</keyword>
<accession>A0A9W4XLX9</accession>
<dbReference type="InterPro" id="IPR020849">
    <property type="entry name" value="Small_GTPase_Ras-type"/>
</dbReference>
<dbReference type="GO" id="GO:0005525">
    <property type="term" value="F:GTP binding"/>
    <property type="evidence" value="ECO:0007669"/>
    <property type="project" value="UniProtKB-KW"/>
</dbReference>
<evidence type="ECO:0000256" key="1">
    <source>
        <dbReference type="ARBA" id="ARBA00022741"/>
    </source>
</evidence>
<evidence type="ECO:0000313" key="5">
    <source>
        <dbReference type="Proteomes" id="UP001152885"/>
    </source>
</evidence>
<feature type="compositionally biased region" description="Polar residues" evidence="3">
    <location>
        <begin position="229"/>
        <end position="238"/>
    </location>
</feature>
<proteinExistence type="predicted"/>
<dbReference type="SMART" id="SM00175">
    <property type="entry name" value="RAB"/>
    <property type="match status" value="1"/>
</dbReference>
<name>A0A9W4XLX9_9ASCO</name>
<feature type="compositionally biased region" description="Basic and acidic residues" evidence="3">
    <location>
        <begin position="239"/>
        <end position="276"/>
    </location>
</feature>
<keyword evidence="5" id="KW-1185">Reference proteome</keyword>
<dbReference type="SUPFAM" id="SSF52540">
    <property type="entry name" value="P-loop containing nucleoside triphosphate hydrolases"/>
    <property type="match status" value="1"/>
</dbReference>
<dbReference type="PROSITE" id="PS51419">
    <property type="entry name" value="RAB"/>
    <property type="match status" value="1"/>
</dbReference>
<dbReference type="GO" id="GO:0007165">
    <property type="term" value="P:signal transduction"/>
    <property type="evidence" value="ECO:0007669"/>
    <property type="project" value="InterPro"/>
</dbReference>
<dbReference type="OrthoDB" id="265044at2759"/>
<feature type="region of interest" description="Disordered" evidence="3">
    <location>
        <begin position="221"/>
        <end position="283"/>
    </location>
</feature>
<dbReference type="PANTHER" id="PTHR24070">
    <property type="entry name" value="RAS, DI-RAS, AND RHEB FAMILY MEMBERS OF SMALL GTPASE SUPERFAMILY"/>
    <property type="match status" value="1"/>
</dbReference>
<dbReference type="InterPro" id="IPR027417">
    <property type="entry name" value="P-loop_NTPase"/>
</dbReference>
<keyword evidence="2" id="KW-0342">GTP-binding</keyword>
<dbReference type="AlphaFoldDB" id="A0A9W4XLX9"/>
<gene>
    <name evidence="4" type="ORF">CANVERA_P3152</name>
</gene>
<dbReference type="SMART" id="SM00174">
    <property type="entry name" value="RHO"/>
    <property type="match status" value="1"/>
</dbReference>
<dbReference type="SMART" id="SM00173">
    <property type="entry name" value="RAS"/>
    <property type="match status" value="1"/>
</dbReference>
<evidence type="ECO:0000313" key="4">
    <source>
        <dbReference type="EMBL" id="CAI5758640.1"/>
    </source>
</evidence>
<dbReference type="GO" id="GO:0016020">
    <property type="term" value="C:membrane"/>
    <property type="evidence" value="ECO:0007669"/>
    <property type="project" value="InterPro"/>
</dbReference>
<dbReference type="Pfam" id="PF00071">
    <property type="entry name" value="Ras"/>
    <property type="match status" value="1"/>
</dbReference>
<reference evidence="4" key="1">
    <citation type="submission" date="2022-12" db="EMBL/GenBank/DDBJ databases">
        <authorList>
            <person name="Brejova B."/>
        </authorList>
    </citation>
    <scope>NUCLEOTIDE SEQUENCE</scope>
</reference>
<sequence>MSVHVLTNNYDICVIGSEKVGKSSLIIRCVYGKFVENIDVNELYFKKVALPDLSNKTFEISIFDSDFAKDLHSASKRLHIVNTNSIVFVYSIDNLESFIILSDYYDVIKRIRGSDVPPIAVIGTKSDYSSTNRSVDPQQGQRFADLINAVSFNECSALYDMSVKESFEKIVKTAVDIKLKLIKSKNKTNLLRDNSDALIPCESTNSLTYQPSIVEADSKPEEIHHENTENPVEGSSKQVESKEPEPEQSLERAPSKKTQPDRHYTRETETINKKSESGCCIIT</sequence>
<protein>
    <submittedName>
        <fullName evidence="4">Uncharacterized protein</fullName>
    </submittedName>
</protein>
<comment type="caution">
    <text evidence="4">The sequence shown here is derived from an EMBL/GenBank/DDBJ whole genome shotgun (WGS) entry which is preliminary data.</text>
</comment>
<dbReference type="PRINTS" id="PR00449">
    <property type="entry name" value="RASTRNSFRMNG"/>
</dbReference>
<evidence type="ECO:0000256" key="3">
    <source>
        <dbReference type="SAM" id="MobiDB-lite"/>
    </source>
</evidence>